<name>A0AAV4W545_CAEEX</name>
<sequence length="102" mass="11663">MIYRKDKIKGTITCLLKSSAGKHCTNEVLYKPVYPIYETMYYTNGLHNLISCHSIRSSLKRFAAENDYRTLQKLDLPKLGGDRVLSIFGVLCCRFPYNCTCG</sequence>
<dbReference type="EMBL" id="BPLR01015604">
    <property type="protein sequence ID" value="GIY77319.1"/>
    <property type="molecule type" value="Genomic_DNA"/>
</dbReference>
<accession>A0AAV4W545</accession>
<protein>
    <submittedName>
        <fullName evidence="1">Uncharacterized protein</fullName>
    </submittedName>
</protein>
<organism evidence="1 2">
    <name type="scientific">Caerostris extrusa</name>
    <name type="common">Bark spider</name>
    <name type="synonym">Caerostris bankana</name>
    <dbReference type="NCBI Taxonomy" id="172846"/>
    <lineage>
        <taxon>Eukaryota</taxon>
        <taxon>Metazoa</taxon>
        <taxon>Ecdysozoa</taxon>
        <taxon>Arthropoda</taxon>
        <taxon>Chelicerata</taxon>
        <taxon>Arachnida</taxon>
        <taxon>Araneae</taxon>
        <taxon>Araneomorphae</taxon>
        <taxon>Entelegynae</taxon>
        <taxon>Araneoidea</taxon>
        <taxon>Araneidae</taxon>
        <taxon>Caerostris</taxon>
    </lineage>
</organism>
<dbReference type="AlphaFoldDB" id="A0AAV4W545"/>
<comment type="caution">
    <text evidence="1">The sequence shown here is derived from an EMBL/GenBank/DDBJ whole genome shotgun (WGS) entry which is preliminary data.</text>
</comment>
<proteinExistence type="predicted"/>
<evidence type="ECO:0000313" key="1">
    <source>
        <dbReference type="EMBL" id="GIY77319.1"/>
    </source>
</evidence>
<reference evidence="1 2" key="1">
    <citation type="submission" date="2021-06" db="EMBL/GenBank/DDBJ databases">
        <title>Caerostris extrusa draft genome.</title>
        <authorList>
            <person name="Kono N."/>
            <person name="Arakawa K."/>
        </authorList>
    </citation>
    <scope>NUCLEOTIDE SEQUENCE [LARGE SCALE GENOMIC DNA]</scope>
</reference>
<evidence type="ECO:0000313" key="2">
    <source>
        <dbReference type="Proteomes" id="UP001054945"/>
    </source>
</evidence>
<keyword evidence="2" id="KW-1185">Reference proteome</keyword>
<gene>
    <name evidence="1" type="ORF">CEXT_427251</name>
</gene>
<dbReference type="Proteomes" id="UP001054945">
    <property type="component" value="Unassembled WGS sequence"/>
</dbReference>